<reference evidence="6" key="1">
    <citation type="submission" date="2016-06" db="EMBL/GenBank/DDBJ databases">
        <authorList>
            <person name="Sutton G."/>
            <person name="Brinkac L."/>
            <person name="Sanka R."/>
            <person name="Adams M."/>
            <person name="Lau E."/>
            <person name="Mehaffy C."/>
            <person name="Tameris M."/>
            <person name="Hatherill M."/>
            <person name="Hanekom W."/>
            <person name="Mahomed H."/>
            <person name="Mcshane H."/>
        </authorList>
    </citation>
    <scope>NUCLEOTIDE SEQUENCE [LARGE SCALE GENOMIC DNA]</scope>
    <source>
        <strain evidence="6">852002-10433_SCH5171157</strain>
    </source>
</reference>
<dbReference type="SUPFAM" id="SSF50998">
    <property type="entry name" value="Quinoprotein alcohol dehydrogenase-like"/>
    <property type="match status" value="1"/>
</dbReference>
<dbReference type="SMART" id="SM00320">
    <property type="entry name" value="WD40"/>
    <property type="match status" value="4"/>
</dbReference>
<name>A0A1A0WAX3_MYCPR</name>
<sequence>MGQLLKTFTGHTEQIVSIDTDGSRLLTGARSDGVKLWDVNTGNELRDFPIGDQDHVNSVAISPDGVLVAAGGQDNKVELWRAQTGERVGVVATTGVNETVAVLFANDGSFVLTTEGRRYNRFTLDLQPLHVHDTQLFAQCFSHSLSPNNRFVVSLHAGIEVDLVVYDLLNDVRTLQVPHAEGPAAPRLQGVTFAPDGATLFAGGKAGVPMLLSATTGGAAGTFTGPGHTKPITSVAVAPNGKLALTGSDDGTAKVWNMVSGKAVDSLRHEGSSFVSRVAFSPDSTLAFTAGLTDVKVWDLGGLV</sequence>
<protein>
    <recommendedName>
        <fullName evidence="4">Bulb-type lectin domain-containing protein</fullName>
    </recommendedName>
</protein>
<dbReference type="InterPro" id="IPR015943">
    <property type="entry name" value="WD40/YVTN_repeat-like_dom_sf"/>
</dbReference>
<proteinExistence type="predicted"/>
<evidence type="ECO:0000313" key="5">
    <source>
        <dbReference type="EMBL" id="OBB94414.1"/>
    </source>
</evidence>
<dbReference type="Proteomes" id="UP000094008">
    <property type="component" value="Unassembled WGS sequence"/>
</dbReference>
<dbReference type="PROSITE" id="PS50082">
    <property type="entry name" value="WD_REPEATS_2"/>
    <property type="match status" value="3"/>
</dbReference>
<gene>
    <name evidence="5" type="ORF">A5779_19715</name>
</gene>
<accession>A0A1A0WAX3</accession>
<dbReference type="PANTHER" id="PTHR19879">
    <property type="entry name" value="TRANSCRIPTION INITIATION FACTOR TFIID"/>
    <property type="match status" value="1"/>
</dbReference>
<evidence type="ECO:0000256" key="1">
    <source>
        <dbReference type="ARBA" id="ARBA00022574"/>
    </source>
</evidence>
<comment type="caution">
    <text evidence="5">The sequence shown here is derived from an EMBL/GenBank/DDBJ whole genome shotgun (WGS) entry which is preliminary data.</text>
</comment>
<feature type="repeat" description="WD" evidence="3">
    <location>
        <begin position="225"/>
        <end position="266"/>
    </location>
</feature>
<feature type="domain" description="Bulb-type lectin" evidence="4">
    <location>
        <begin position="1"/>
        <end position="125"/>
    </location>
</feature>
<feature type="repeat" description="WD" evidence="3">
    <location>
        <begin position="8"/>
        <end position="47"/>
    </location>
</feature>
<evidence type="ECO:0000313" key="6">
    <source>
        <dbReference type="Proteomes" id="UP000094008"/>
    </source>
</evidence>
<dbReference type="InterPro" id="IPR019775">
    <property type="entry name" value="WD40_repeat_CS"/>
</dbReference>
<keyword evidence="2" id="KW-0677">Repeat</keyword>
<dbReference type="PANTHER" id="PTHR19879:SF9">
    <property type="entry name" value="TRANSCRIPTION INITIATION FACTOR TFIID SUBUNIT 5"/>
    <property type="match status" value="1"/>
</dbReference>
<feature type="repeat" description="WD" evidence="3">
    <location>
        <begin position="49"/>
        <end position="90"/>
    </location>
</feature>
<evidence type="ECO:0000259" key="4">
    <source>
        <dbReference type="PROSITE" id="PS50927"/>
    </source>
</evidence>
<dbReference type="AlphaFoldDB" id="A0A1A0WAX3"/>
<organism evidence="5 6">
    <name type="scientific">Mycolicibacterium peregrinum</name>
    <name type="common">Mycobacterium peregrinum</name>
    <dbReference type="NCBI Taxonomy" id="43304"/>
    <lineage>
        <taxon>Bacteria</taxon>
        <taxon>Bacillati</taxon>
        <taxon>Actinomycetota</taxon>
        <taxon>Actinomycetes</taxon>
        <taxon>Mycobacteriales</taxon>
        <taxon>Mycobacteriaceae</taxon>
        <taxon>Mycolicibacterium</taxon>
    </lineage>
</organism>
<dbReference type="Pfam" id="PF00400">
    <property type="entry name" value="WD40"/>
    <property type="match status" value="4"/>
</dbReference>
<dbReference type="PROSITE" id="PS00678">
    <property type="entry name" value="WD_REPEATS_1"/>
    <property type="match status" value="1"/>
</dbReference>
<evidence type="ECO:0000256" key="3">
    <source>
        <dbReference type="PROSITE-ProRule" id="PRU00221"/>
    </source>
</evidence>
<dbReference type="RefSeq" id="WP_064880299.1">
    <property type="nucleotide sequence ID" value="NZ_LZSY01000053.1"/>
</dbReference>
<dbReference type="InterPro" id="IPR001480">
    <property type="entry name" value="Bulb-type_lectin_dom"/>
</dbReference>
<dbReference type="EMBL" id="LZSY01000053">
    <property type="protein sequence ID" value="OBB94414.1"/>
    <property type="molecule type" value="Genomic_DNA"/>
</dbReference>
<dbReference type="Gene3D" id="2.130.10.10">
    <property type="entry name" value="YVTN repeat-like/Quinoprotein amine dehydrogenase"/>
    <property type="match status" value="2"/>
</dbReference>
<dbReference type="InterPro" id="IPR011047">
    <property type="entry name" value="Quinoprotein_ADH-like_sf"/>
</dbReference>
<keyword evidence="1 3" id="KW-0853">WD repeat</keyword>
<evidence type="ECO:0000256" key="2">
    <source>
        <dbReference type="ARBA" id="ARBA00022737"/>
    </source>
</evidence>
<dbReference type="PROSITE" id="PS50294">
    <property type="entry name" value="WD_REPEATS_REGION"/>
    <property type="match status" value="2"/>
</dbReference>
<dbReference type="PROSITE" id="PS50927">
    <property type="entry name" value="BULB_LECTIN"/>
    <property type="match status" value="1"/>
</dbReference>
<dbReference type="InterPro" id="IPR001680">
    <property type="entry name" value="WD40_rpt"/>
</dbReference>